<dbReference type="Proteomes" id="UP001596037">
    <property type="component" value="Unassembled WGS sequence"/>
</dbReference>
<dbReference type="EMBL" id="JBHSMF010000006">
    <property type="protein sequence ID" value="MFC5498487.1"/>
    <property type="molecule type" value="Genomic_DNA"/>
</dbReference>
<sequence length="100" mass="11204">MYQAYQATAQRTDTSIDASDDYVEPDASRYCPTDLLGTFTLLMAGQGRCVSADMMLGDREYAMWQLARAHAMADDHLRSVAVRLFSYFDDPRGWGTALHA</sequence>
<name>A0ABW0NGR5_9BURK</name>
<accession>A0ABW0NGR5</accession>
<keyword evidence="2" id="KW-1185">Reference proteome</keyword>
<comment type="caution">
    <text evidence="1">The sequence shown here is derived from an EMBL/GenBank/DDBJ whole genome shotgun (WGS) entry which is preliminary data.</text>
</comment>
<evidence type="ECO:0000313" key="1">
    <source>
        <dbReference type="EMBL" id="MFC5498487.1"/>
    </source>
</evidence>
<reference evidence="2" key="1">
    <citation type="journal article" date="2019" name="Int. J. Syst. Evol. Microbiol.">
        <title>The Global Catalogue of Microorganisms (GCM) 10K type strain sequencing project: providing services to taxonomists for standard genome sequencing and annotation.</title>
        <authorList>
            <consortium name="The Broad Institute Genomics Platform"/>
            <consortium name="The Broad Institute Genome Sequencing Center for Infectious Disease"/>
            <person name="Wu L."/>
            <person name="Ma J."/>
        </authorList>
    </citation>
    <scope>NUCLEOTIDE SEQUENCE [LARGE SCALE GENOMIC DNA]</scope>
    <source>
        <strain evidence="2">CCUG 57401</strain>
    </source>
</reference>
<protein>
    <submittedName>
        <fullName evidence="1">Uncharacterized protein</fullName>
    </submittedName>
</protein>
<gene>
    <name evidence="1" type="ORF">ACFPOE_13155</name>
</gene>
<dbReference type="RefSeq" id="WP_376850539.1">
    <property type="nucleotide sequence ID" value="NZ_JBHSMF010000006.1"/>
</dbReference>
<proteinExistence type="predicted"/>
<organism evidence="1 2">
    <name type="scientific">Caenimonas terrae</name>
    <dbReference type="NCBI Taxonomy" id="696074"/>
    <lineage>
        <taxon>Bacteria</taxon>
        <taxon>Pseudomonadati</taxon>
        <taxon>Pseudomonadota</taxon>
        <taxon>Betaproteobacteria</taxon>
        <taxon>Burkholderiales</taxon>
        <taxon>Comamonadaceae</taxon>
        <taxon>Caenimonas</taxon>
    </lineage>
</organism>
<evidence type="ECO:0000313" key="2">
    <source>
        <dbReference type="Proteomes" id="UP001596037"/>
    </source>
</evidence>